<organism evidence="1 2">
    <name type="scientific">Clostridium pasteurianum BC1</name>
    <dbReference type="NCBI Taxonomy" id="86416"/>
    <lineage>
        <taxon>Bacteria</taxon>
        <taxon>Bacillati</taxon>
        <taxon>Bacillota</taxon>
        <taxon>Clostridia</taxon>
        <taxon>Eubacteriales</taxon>
        <taxon>Clostridiaceae</taxon>
        <taxon>Clostridium</taxon>
    </lineage>
</organism>
<reference evidence="1 2" key="1">
    <citation type="submission" date="2012-01" db="EMBL/GenBank/DDBJ databases">
        <title>Complete sequence of chromosome of Clostridium pasteurianum BC1.</title>
        <authorList>
            <consortium name="US DOE Joint Genome Institute"/>
            <person name="Lucas S."/>
            <person name="Han J."/>
            <person name="Lapidus A."/>
            <person name="Cheng J.-F."/>
            <person name="Goodwin L."/>
            <person name="Pitluck S."/>
            <person name="Peters L."/>
            <person name="Mikhailova N."/>
            <person name="Teshima H."/>
            <person name="Detter J.C."/>
            <person name="Han C."/>
            <person name="Tapia R."/>
            <person name="Land M."/>
            <person name="Hauser L."/>
            <person name="Kyrpides N."/>
            <person name="Ivanova N."/>
            <person name="Pagani I."/>
            <person name="Dunn J."/>
            <person name="Taghavi S."/>
            <person name="Francis A."/>
            <person name="van der Lelie D."/>
            <person name="Woyke T."/>
        </authorList>
    </citation>
    <scope>NUCLEOTIDE SEQUENCE [LARGE SCALE GENOMIC DNA]</scope>
    <source>
        <strain evidence="1 2">BC1</strain>
    </source>
</reference>
<dbReference type="KEGG" id="cpas:Clopa_4295"/>
<name>R4KEQ5_CLOPA</name>
<keyword evidence="2" id="KW-1185">Reference proteome</keyword>
<evidence type="ECO:0008006" key="3">
    <source>
        <dbReference type="Google" id="ProtNLM"/>
    </source>
</evidence>
<dbReference type="PATRIC" id="fig|86416.3.peg.4306"/>
<dbReference type="STRING" id="86416.Clopa_4295"/>
<accession>R4KEQ5</accession>
<dbReference type="HOGENOM" id="CLU_074053_1_0_9"/>
<proteinExistence type="predicted"/>
<dbReference type="Proteomes" id="UP000013523">
    <property type="component" value="Chromosome"/>
</dbReference>
<protein>
    <recommendedName>
        <fullName evidence="3">AP2 domain-containing protein</fullName>
    </recommendedName>
</protein>
<sequence length="204" mass="23702">MNFKDLTGMKFERLKVVKRIGKTAGGKVQWLCQCDCGNTTIATTDNLKRLHVTSCGCRQKDIISEVNTIHDLCHTRLYTIWAGMKNRCCNSYTPTYKNYGARGIRVCNEWLNSFEIFYNWAITHGYKDTLTIDRKDNNGNYEPGNCRWATDKEQSNNKRTNVYITYNGRTQTAKQWSDELDINYSTLLRRFHKGWPVFGLLQGL</sequence>
<evidence type="ECO:0000313" key="2">
    <source>
        <dbReference type="Proteomes" id="UP000013523"/>
    </source>
</evidence>
<dbReference type="OrthoDB" id="552713at2"/>
<dbReference type="RefSeq" id="WP_015617288.1">
    <property type="nucleotide sequence ID" value="NC_021182.1"/>
</dbReference>
<gene>
    <name evidence="1" type="ORF">Clopa_4295</name>
</gene>
<dbReference type="AlphaFoldDB" id="R4KEQ5"/>
<evidence type="ECO:0000313" key="1">
    <source>
        <dbReference type="EMBL" id="AGK99014.1"/>
    </source>
</evidence>
<dbReference type="eggNOG" id="ENOG5032T0J">
    <property type="taxonomic scope" value="Bacteria"/>
</dbReference>
<dbReference type="EMBL" id="CP003261">
    <property type="protein sequence ID" value="AGK99014.1"/>
    <property type="molecule type" value="Genomic_DNA"/>
</dbReference>